<evidence type="ECO:0000313" key="5">
    <source>
        <dbReference type="EMBL" id="KAG8181254.1"/>
    </source>
</evidence>
<sequence length="364" mass="42386">MSRSEVNSEVQVARPGQAFPFSSPTTPPHPHISQWCRFTVPERLPLQPFRQDRLNRLPLPPSIMATSKVATMTGTGNFGTLPHHQMDRRSGDIDPFQKIQQLEKSLIFVRENHAFMLKGLHEEISELKQKNRELLFELVTGIQAIPKDLSENPERDLPEDQQEKVEKLEKEVRKLRGALKDAIKANSSLSNQLQDIRREQYNKYSSRGQVYSQTANEPTVEEERPTHSPCGPSPQMEEYSDTLRQIQRASMHGKRDDRRHHHGESKQDWSDNYSRNGYHHHRHHHHRNQSQKSPQQHQPRLPRLPLRNQQNYSHPQYEIQYRQRSTNSLPALKPLVPVVEHGFDKPRKQRGPRPPKMADQVING</sequence>
<evidence type="ECO:0000259" key="4">
    <source>
        <dbReference type="Pfam" id="PF14916"/>
    </source>
</evidence>
<dbReference type="PANTHER" id="PTHR14882:SF1">
    <property type="entry name" value="CCDC92 DOMAIN-CONTAINING PROTEIN"/>
    <property type="match status" value="1"/>
</dbReference>
<feature type="compositionally biased region" description="Polar residues" evidence="3">
    <location>
        <begin position="204"/>
        <end position="217"/>
    </location>
</feature>
<name>A0AAV6UBY6_9ARAC</name>
<evidence type="ECO:0000256" key="3">
    <source>
        <dbReference type="SAM" id="MobiDB-lite"/>
    </source>
</evidence>
<dbReference type="EMBL" id="JAFNEN010000525">
    <property type="protein sequence ID" value="KAG8181254.1"/>
    <property type="molecule type" value="Genomic_DNA"/>
</dbReference>
<feature type="region of interest" description="Disordered" evidence="3">
    <location>
        <begin position="1"/>
        <end position="26"/>
    </location>
</feature>
<dbReference type="InterPro" id="IPR039496">
    <property type="entry name" value="CCDC92/74_N"/>
</dbReference>
<evidence type="ECO:0000256" key="1">
    <source>
        <dbReference type="ARBA" id="ARBA00023054"/>
    </source>
</evidence>
<feature type="compositionally biased region" description="Polar residues" evidence="3">
    <location>
        <begin position="1"/>
        <end position="10"/>
    </location>
</feature>
<feature type="coiled-coil region" evidence="2">
    <location>
        <begin position="165"/>
        <end position="199"/>
    </location>
</feature>
<evidence type="ECO:0000256" key="2">
    <source>
        <dbReference type="SAM" id="Coils"/>
    </source>
</evidence>
<dbReference type="Proteomes" id="UP000827092">
    <property type="component" value="Unassembled WGS sequence"/>
</dbReference>
<gene>
    <name evidence="5" type="ORF">JTE90_013025</name>
</gene>
<dbReference type="Pfam" id="PF14916">
    <property type="entry name" value="CCDC92"/>
    <property type="match status" value="1"/>
</dbReference>
<accession>A0AAV6UBY6</accession>
<evidence type="ECO:0000313" key="6">
    <source>
        <dbReference type="Proteomes" id="UP000827092"/>
    </source>
</evidence>
<organism evidence="5 6">
    <name type="scientific">Oedothorax gibbosus</name>
    <dbReference type="NCBI Taxonomy" id="931172"/>
    <lineage>
        <taxon>Eukaryota</taxon>
        <taxon>Metazoa</taxon>
        <taxon>Ecdysozoa</taxon>
        <taxon>Arthropoda</taxon>
        <taxon>Chelicerata</taxon>
        <taxon>Arachnida</taxon>
        <taxon>Araneae</taxon>
        <taxon>Araneomorphae</taxon>
        <taxon>Entelegynae</taxon>
        <taxon>Araneoidea</taxon>
        <taxon>Linyphiidae</taxon>
        <taxon>Erigoninae</taxon>
        <taxon>Oedothorax</taxon>
    </lineage>
</organism>
<dbReference type="PANTHER" id="PTHR14882">
    <property type="entry name" value="COILED-COIL DOMAIN-CONTAINING 74A"/>
    <property type="match status" value="1"/>
</dbReference>
<feature type="region of interest" description="Disordered" evidence="3">
    <location>
        <begin position="204"/>
        <end position="301"/>
    </location>
</feature>
<dbReference type="InterPro" id="IPR040370">
    <property type="entry name" value="CCDC74A/CCDC74B/CCDC92"/>
</dbReference>
<keyword evidence="1 2" id="KW-0175">Coiled coil</keyword>
<dbReference type="AlphaFoldDB" id="A0AAV6UBY6"/>
<feature type="region of interest" description="Disordered" evidence="3">
    <location>
        <begin position="342"/>
        <end position="364"/>
    </location>
</feature>
<comment type="caution">
    <text evidence="5">The sequence shown here is derived from an EMBL/GenBank/DDBJ whole genome shotgun (WGS) entry which is preliminary data.</text>
</comment>
<keyword evidence="6" id="KW-1185">Reference proteome</keyword>
<protein>
    <recommendedName>
        <fullName evidence="4">CCDC92/74 N-terminal domain-containing protein</fullName>
    </recommendedName>
</protein>
<reference evidence="5 6" key="1">
    <citation type="journal article" date="2022" name="Nat. Ecol. Evol.">
        <title>A masculinizing supergene underlies an exaggerated male reproductive morph in a spider.</title>
        <authorList>
            <person name="Hendrickx F."/>
            <person name="De Corte Z."/>
            <person name="Sonet G."/>
            <person name="Van Belleghem S.M."/>
            <person name="Kostlbacher S."/>
            <person name="Vangestel C."/>
        </authorList>
    </citation>
    <scope>NUCLEOTIDE SEQUENCE [LARGE SCALE GENOMIC DNA]</scope>
    <source>
        <strain evidence="5">W744_W776</strain>
    </source>
</reference>
<proteinExistence type="predicted"/>
<feature type="compositionally biased region" description="Basic residues" evidence="3">
    <location>
        <begin position="277"/>
        <end position="289"/>
    </location>
</feature>
<feature type="domain" description="CCDC92/74 N-terminal" evidence="4">
    <location>
        <begin position="97"/>
        <end position="139"/>
    </location>
</feature>